<comment type="caution">
    <text evidence="3">The sequence shown here is derived from an EMBL/GenBank/DDBJ whole genome shotgun (WGS) entry which is preliminary data.</text>
</comment>
<dbReference type="Pfam" id="PF11929">
    <property type="entry name" value="DUF3447"/>
    <property type="match status" value="1"/>
</dbReference>
<dbReference type="InterPro" id="IPR036770">
    <property type="entry name" value="Ankyrin_rpt-contain_sf"/>
</dbReference>
<dbReference type="EMBL" id="JAPFFF010000012">
    <property type="protein sequence ID" value="KAK8875638.1"/>
    <property type="molecule type" value="Genomic_DNA"/>
</dbReference>
<sequence>MEQYHLYLDFQKLLLTAKYQTEIKDFINEHNLFGNPKKTLSTLRLISSIAYSRPKLIPFMAQLLSLFDSINLDLDLFEPSTSNEIIQRSLIIYIILILSNHIKIFEIEDKLTNFQIDIINQMTNNEEKKTNLNDQIIQAIHDDNADLLIELISRNNFDISKKIKSSTFQMHSLINFAEPIQYAAFSGSINCFKYLFLKSKFINYEELIEFAFAGGNYEIIHIIESHYDISIFKKNQKLLDLAILYMNNDLIDYLINEYDININCNSYINCIYASNYDAFQRLKEYDDSNSINSINEYHDYIYFMISIPSIIGAQNLYSWDDLIKDSAEKGRKFDALSFILKHHLIDSKDECGNIIYPLIYTLKYRSDDVKKSFQKYNKIQEEMKLKFESENESEDDYDFEYEWECIFEYFFAIEEYISEEHSITKKHKNILMKNKINKKRMAKKTHQKSKKDSSQKTKNKMRNNIQIETREYLQ</sequence>
<keyword evidence="4" id="KW-1185">Reference proteome</keyword>
<dbReference type="Gene3D" id="1.25.40.20">
    <property type="entry name" value="Ankyrin repeat-containing domain"/>
    <property type="match status" value="1"/>
</dbReference>
<evidence type="ECO:0000259" key="2">
    <source>
        <dbReference type="Pfam" id="PF11929"/>
    </source>
</evidence>
<dbReference type="InterPro" id="IPR020683">
    <property type="entry name" value="DUF3447"/>
</dbReference>
<feature type="compositionally biased region" description="Basic residues" evidence="1">
    <location>
        <begin position="438"/>
        <end position="449"/>
    </location>
</feature>
<dbReference type="PANTHER" id="PTHR24159">
    <property type="match status" value="1"/>
</dbReference>
<accession>A0ABR2JCL7</accession>
<proteinExistence type="predicted"/>
<evidence type="ECO:0000313" key="3">
    <source>
        <dbReference type="EMBL" id="KAK8875638.1"/>
    </source>
</evidence>
<evidence type="ECO:0000313" key="4">
    <source>
        <dbReference type="Proteomes" id="UP001470230"/>
    </source>
</evidence>
<protein>
    <recommendedName>
        <fullName evidence="2">DUF3447 domain-containing protein</fullName>
    </recommendedName>
</protein>
<name>A0ABR2JCL7_9EUKA</name>
<feature type="domain" description="DUF3447" evidence="2">
    <location>
        <begin position="205"/>
        <end position="279"/>
    </location>
</feature>
<evidence type="ECO:0000256" key="1">
    <source>
        <dbReference type="SAM" id="MobiDB-lite"/>
    </source>
</evidence>
<dbReference type="Proteomes" id="UP001470230">
    <property type="component" value="Unassembled WGS sequence"/>
</dbReference>
<dbReference type="SUPFAM" id="SSF48403">
    <property type="entry name" value="Ankyrin repeat"/>
    <property type="match status" value="1"/>
</dbReference>
<dbReference type="PANTHER" id="PTHR24159:SF5">
    <property type="entry name" value="ANK_REP_REGION DOMAIN-CONTAINING PROTEIN"/>
    <property type="match status" value="1"/>
</dbReference>
<organism evidence="3 4">
    <name type="scientific">Tritrichomonas musculus</name>
    <dbReference type="NCBI Taxonomy" id="1915356"/>
    <lineage>
        <taxon>Eukaryota</taxon>
        <taxon>Metamonada</taxon>
        <taxon>Parabasalia</taxon>
        <taxon>Tritrichomonadida</taxon>
        <taxon>Tritrichomonadidae</taxon>
        <taxon>Tritrichomonas</taxon>
    </lineage>
</organism>
<reference evidence="3 4" key="1">
    <citation type="submission" date="2024-04" db="EMBL/GenBank/DDBJ databases">
        <title>Tritrichomonas musculus Genome.</title>
        <authorList>
            <person name="Alves-Ferreira E."/>
            <person name="Grigg M."/>
            <person name="Lorenzi H."/>
            <person name="Galac M."/>
        </authorList>
    </citation>
    <scope>NUCLEOTIDE SEQUENCE [LARGE SCALE GENOMIC DNA]</scope>
    <source>
        <strain evidence="3 4">EAF2021</strain>
    </source>
</reference>
<feature type="region of interest" description="Disordered" evidence="1">
    <location>
        <begin position="438"/>
        <end position="474"/>
    </location>
</feature>
<gene>
    <name evidence="3" type="ORF">M9Y10_005810</name>
</gene>